<keyword evidence="2" id="KW-1003">Cell membrane</keyword>
<dbReference type="Proteomes" id="UP001315967">
    <property type="component" value="Chromosome"/>
</dbReference>
<reference evidence="9 10" key="1">
    <citation type="submission" date="2022-08" db="EMBL/GenBank/DDBJ databases">
        <title>Aerococcaceae sp. nov isolated from spoiled eye mask.</title>
        <authorList>
            <person name="Zhou G."/>
            <person name="Xie X.-B."/>
            <person name="Shi Q.-S."/>
            <person name="Wang Y.-S."/>
            <person name="Wen X."/>
            <person name="Peng H."/>
            <person name="Yang X.-J."/>
            <person name="Tao H.-B."/>
            <person name="Huang X.-M."/>
        </authorList>
    </citation>
    <scope>NUCLEOTIDE SEQUENCE [LARGE SCALE GENOMIC DNA]</scope>
    <source>
        <strain evidence="10">DM20194951</strain>
    </source>
</reference>
<evidence type="ECO:0000256" key="6">
    <source>
        <dbReference type="RuleBase" id="RU004057"/>
    </source>
</evidence>
<evidence type="ECO:0000256" key="7">
    <source>
        <dbReference type="SAM" id="Phobius"/>
    </source>
</evidence>
<protein>
    <submittedName>
        <fullName evidence="9">MotA/TolQ/ExbB proton channel family protein</fullName>
    </submittedName>
</protein>
<sequence length="176" mass="20279">MSLLQPILDNFFKFDFLIILIAVFAWFIYWYCMKLSNELMTMLEPKGDLSQGKKTREQLNQHVDFYLGVDGERRITEKLKQVNQYYVIFINICAIFPLMGLLGTVISLIPMVGTMETALFFAALTSTFWGIVFAIIFKALNGFLQAKVEQGNQQVNTYLLRLDARQARELGDIKNV</sequence>
<keyword evidence="5 7" id="KW-0472">Membrane</keyword>
<dbReference type="InterPro" id="IPR002898">
    <property type="entry name" value="MotA_ExbB_proton_chnl"/>
</dbReference>
<dbReference type="Pfam" id="PF01618">
    <property type="entry name" value="MotA_ExbB"/>
    <property type="match status" value="1"/>
</dbReference>
<keyword evidence="10" id="KW-1185">Reference proteome</keyword>
<evidence type="ECO:0000256" key="4">
    <source>
        <dbReference type="ARBA" id="ARBA00022989"/>
    </source>
</evidence>
<evidence type="ECO:0000256" key="2">
    <source>
        <dbReference type="ARBA" id="ARBA00022475"/>
    </source>
</evidence>
<keyword evidence="6" id="KW-0813">Transport</keyword>
<evidence type="ECO:0000259" key="8">
    <source>
        <dbReference type="Pfam" id="PF01618"/>
    </source>
</evidence>
<feature type="domain" description="MotA/TolQ/ExbB proton channel" evidence="8">
    <location>
        <begin position="72"/>
        <end position="154"/>
    </location>
</feature>
<feature type="transmembrane region" description="Helical" evidence="7">
    <location>
        <begin position="85"/>
        <end position="112"/>
    </location>
</feature>
<comment type="similarity">
    <text evidence="6">Belongs to the exbB/tolQ family.</text>
</comment>
<evidence type="ECO:0000313" key="10">
    <source>
        <dbReference type="Proteomes" id="UP001315967"/>
    </source>
</evidence>
<organism evidence="9 10">
    <name type="scientific">Fundicoccus culcitae</name>
    <dbReference type="NCBI Taxonomy" id="2969821"/>
    <lineage>
        <taxon>Bacteria</taxon>
        <taxon>Bacillati</taxon>
        <taxon>Bacillota</taxon>
        <taxon>Bacilli</taxon>
        <taxon>Lactobacillales</taxon>
        <taxon>Aerococcaceae</taxon>
        <taxon>Fundicoccus</taxon>
    </lineage>
</organism>
<evidence type="ECO:0000256" key="5">
    <source>
        <dbReference type="ARBA" id="ARBA00023136"/>
    </source>
</evidence>
<evidence type="ECO:0000313" key="9">
    <source>
        <dbReference type="EMBL" id="UUX34502.1"/>
    </source>
</evidence>
<comment type="subcellular location">
    <subcellularLocation>
        <location evidence="1">Cell membrane</location>
        <topology evidence="1">Multi-pass membrane protein</topology>
    </subcellularLocation>
    <subcellularLocation>
        <location evidence="6">Membrane</location>
        <topology evidence="6">Multi-pass membrane protein</topology>
    </subcellularLocation>
</comment>
<dbReference type="RefSeq" id="WP_313794003.1">
    <property type="nucleotide sequence ID" value="NZ_CP102453.1"/>
</dbReference>
<feature type="transmembrane region" description="Helical" evidence="7">
    <location>
        <begin position="118"/>
        <end position="137"/>
    </location>
</feature>
<accession>A0ABY5P6Y5</accession>
<proteinExistence type="inferred from homology"/>
<keyword evidence="3 7" id="KW-0812">Transmembrane</keyword>
<feature type="transmembrane region" description="Helical" evidence="7">
    <location>
        <begin position="12"/>
        <end position="32"/>
    </location>
</feature>
<keyword evidence="6" id="KW-0653">Protein transport</keyword>
<gene>
    <name evidence="9" type="ORF">NRE15_02305</name>
</gene>
<name>A0ABY5P6Y5_9LACT</name>
<evidence type="ECO:0000256" key="1">
    <source>
        <dbReference type="ARBA" id="ARBA00004651"/>
    </source>
</evidence>
<keyword evidence="4 7" id="KW-1133">Transmembrane helix</keyword>
<dbReference type="EMBL" id="CP102453">
    <property type="protein sequence ID" value="UUX34502.1"/>
    <property type="molecule type" value="Genomic_DNA"/>
</dbReference>
<evidence type="ECO:0000256" key="3">
    <source>
        <dbReference type="ARBA" id="ARBA00022692"/>
    </source>
</evidence>